<dbReference type="Proteomes" id="UP000193067">
    <property type="component" value="Unassembled WGS sequence"/>
</dbReference>
<evidence type="ECO:0000313" key="2">
    <source>
        <dbReference type="Proteomes" id="UP000193067"/>
    </source>
</evidence>
<name>A0A1Y2IWK6_TRAC3</name>
<protein>
    <submittedName>
        <fullName evidence="1">Uncharacterized protein</fullName>
    </submittedName>
</protein>
<proteinExistence type="predicted"/>
<evidence type="ECO:0000313" key="1">
    <source>
        <dbReference type="EMBL" id="OSD05053.1"/>
    </source>
</evidence>
<sequence>MIAHVTCPQCAVAGTERRTAERLLARMNTPNHTQCSVKPCKARSACVDERTVMAVQPRATRYDHAGKCCTVSRRRSAMTHSVRFSVQMRVEWCRIPYRERNPIGYLVRDKRRKDRCGQSLDWRRPPDGVVLQRTPGIFRCTTLVSRCCLLMLL</sequence>
<organism evidence="1 2">
    <name type="scientific">Trametes coccinea (strain BRFM310)</name>
    <name type="common">Pycnoporus coccineus</name>
    <dbReference type="NCBI Taxonomy" id="1353009"/>
    <lineage>
        <taxon>Eukaryota</taxon>
        <taxon>Fungi</taxon>
        <taxon>Dikarya</taxon>
        <taxon>Basidiomycota</taxon>
        <taxon>Agaricomycotina</taxon>
        <taxon>Agaricomycetes</taxon>
        <taxon>Polyporales</taxon>
        <taxon>Polyporaceae</taxon>
        <taxon>Trametes</taxon>
    </lineage>
</organism>
<dbReference type="EMBL" id="KZ084094">
    <property type="protein sequence ID" value="OSD05053.1"/>
    <property type="molecule type" value="Genomic_DNA"/>
</dbReference>
<dbReference type="AlphaFoldDB" id="A0A1Y2IWK6"/>
<reference evidence="1 2" key="1">
    <citation type="journal article" date="2015" name="Biotechnol. Biofuels">
        <title>Enhanced degradation of softwood versus hardwood by the white-rot fungus Pycnoporus coccineus.</title>
        <authorList>
            <person name="Couturier M."/>
            <person name="Navarro D."/>
            <person name="Chevret D."/>
            <person name="Henrissat B."/>
            <person name="Piumi F."/>
            <person name="Ruiz-Duenas F.J."/>
            <person name="Martinez A.T."/>
            <person name="Grigoriev I.V."/>
            <person name="Riley R."/>
            <person name="Lipzen A."/>
            <person name="Berrin J.G."/>
            <person name="Master E.R."/>
            <person name="Rosso M.N."/>
        </authorList>
    </citation>
    <scope>NUCLEOTIDE SEQUENCE [LARGE SCALE GENOMIC DNA]</scope>
    <source>
        <strain evidence="1 2">BRFM310</strain>
    </source>
</reference>
<keyword evidence="2" id="KW-1185">Reference proteome</keyword>
<accession>A0A1Y2IWK6</accession>
<gene>
    <name evidence="1" type="ORF">PYCCODRAFT_1280189</name>
</gene>